<keyword evidence="7" id="KW-1185">Reference proteome</keyword>
<name>U5VVT4_9ACTN</name>
<dbReference type="KEGG" id="afs:AFR_13490"/>
<dbReference type="SUPFAM" id="SSF48498">
    <property type="entry name" value="Tetracyclin repressor-like, C-terminal domain"/>
    <property type="match status" value="1"/>
</dbReference>
<dbReference type="PANTHER" id="PTHR30055">
    <property type="entry name" value="HTH-TYPE TRANSCRIPTIONAL REGULATOR RUTR"/>
    <property type="match status" value="1"/>
</dbReference>
<dbReference type="InterPro" id="IPR025996">
    <property type="entry name" value="MT1864/Rv1816-like_C"/>
</dbReference>
<dbReference type="AlphaFoldDB" id="U5VVT4"/>
<dbReference type="InterPro" id="IPR050109">
    <property type="entry name" value="HTH-type_TetR-like_transc_reg"/>
</dbReference>
<evidence type="ECO:0000256" key="3">
    <source>
        <dbReference type="ARBA" id="ARBA00023163"/>
    </source>
</evidence>
<sequence>MTTRPALDVTARQRREGDQLRGELLEAAAVLAATPRPVAVPSLRAVARACGVSATAVYRHFPSQAALTHAVITVHHQAFVAAVLRADDPAGDPEVRLHRLAVGYVRWGLANPGMYQLLFESADQLDAESGLGDITDEVMKLASTLLAELTGTAPAEVAVLAERLWFGLHGIVSLRMHKPDQTWHVAADEAAVTVAQQILA</sequence>
<evidence type="ECO:0000256" key="2">
    <source>
        <dbReference type="ARBA" id="ARBA00023125"/>
    </source>
</evidence>
<evidence type="ECO:0000313" key="6">
    <source>
        <dbReference type="EMBL" id="AGZ40984.1"/>
    </source>
</evidence>
<dbReference type="SUPFAM" id="SSF46689">
    <property type="entry name" value="Homeodomain-like"/>
    <property type="match status" value="1"/>
</dbReference>
<dbReference type="PATRIC" id="fig|1246995.3.peg.2739"/>
<dbReference type="PANTHER" id="PTHR30055:SF220">
    <property type="entry name" value="TETR-FAMILY REGULATORY PROTEIN"/>
    <property type="match status" value="1"/>
</dbReference>
<dbReference type="PROSITE" id="PS50977">
    <property type="entry name" value="HTH_TETR_2"/>
    <property type="match status" value="1"/>
</dbReference>
<dbReference type="EMBL" id="CP006272">
    <property type="protein sequence ID" value="AGZ40984.1"/>
    <property type="molecule type" value="Genomic_DNA"/>
</dbReference>
<keyword evidence="1" id="KW-0805">Transcription regulation</keyword>
<dbReference type="OrthoDB" id="3173376at2"/>
<dbReference type="HOGENOM" id="CLU_069356_40_3_11"/>
<dbReference type="RefSeq" id="WP_023361043.1">
    <property type="nucleotide sequence ID" value="NC_022657.1"/>
</dbReference>
<dbReference type="GO" id="GO:0000976">
    <property type="term" value="F:transcription cis-regulatory region binding"/>
    <property type="evidence" value="ECO:0007669"/>
    <property type="project" value="TreeGrafter"/>
</dbReference>
<evidence type="ECO:0000256" key="1">
    <source>
        <dbReference type="ARBA" id="ARBA00023015"/>
    </source>
</evidence>
<organism evidence="6 7">
    <name type="scientific">Actinoplanes friuliensis DSM 7358</name>
    <dbReference type="NCBI Taxonomy" id="1246995"/>
    <lineage>
        <taxon>Bacteria</taxon>
        <taxon>Bacillati</taxon>
        <taxon>Actinomycetota</taxon>
        <taxon>Actinomycetes</taxon>
        <taxon>Micromonosporales</taxon>
        <taxon>Micromonosporaceae</taxon>
        <taxon>Actinoplanes</taxon>
    </lineage>
</organism>
<keyword evidence="2 4" id="KW-0238">DNA-binding</keyword>
<gene>
    <name evidence="6" type="ORF">AFR_13490</name>
</gene>
<evidence type="ECO:0000259" key="5">
    <source>
        <dbReference type="PROSITE" id="PS50977"/>
    </source>
</evidence>
<evidence type="ECO:0000256" key="4">
    <source>
        <dbReference type="PROSITE-ProRule" id="PRU00335"/>
    </source>
</evidence>
<dbReference type="Pfam" id="PF00440">
    <property type="entry name" value="TetR_N"/>
    <property type="match status" value="1"/>
</dbReference>
<accession>U5VVT4</accession>
<protein>
    <submittedName>
        <fullName evidence="6">Putative transcriptional regulatory protein (TetR-family)</fullName>
    </submittedName>
</protein>
<feature type="DNA-binding region" description="H-T-H motif" evidence="4">
    <location>
        <begin position="42"/>
        <end position="61"/>
    </location>
</feature>
<feature type="domain" description="HTH tetR-type" evidence="5">
    <location>
        <begin position="18"/>
        <end position="79"/>
    </location>
</feature>
<dbReference type="InterPro" id="IPR001647">
    <property type="entry name" value="HTH_TetR"/>
</dbReference>
<reference evidence="6 7" key="1">
    <citation type="journal article" date="2014" name="J. Biotechnol.">
        <title>Complete genome sequence of the actinobacterium Actinoplanes friuliensis HAG 010964, producer of the lipopeptide antibiotic friulimycin.</title>
        <authorList>
            <person name="Ruckert C."/>
            <person name="Szczepanowski R."/>
            <person name="Albersmeier A."/>
            <person name="Goesmann A."/>
            <person name="Fischer N."/>
            <person name="Steinkamper A."/>
            <person name="Puhler A."/>
            <person name="Biener R."/>
            <person name="Schwartz D."/>
            <person name="Kalinowski J."/>
        </authorList>
    </citation>
    <scope>NUCLEOTIDE SEQUENCE [LARGE SCALE GENOMIC DNA]</scope>
    <source>
        <strain evidence="6 7">DSM 7358</strain>
    </source>
</reference>
<dbReference type="InterPro" id="IPR036271">
    <property type="entry name" value="Tet_transcr_reg_TetR-rel_C_sf"/>
</dbReference>
<keyword evidence="3" id="KW-0804">Transcription</keyword>
<evidence type="ECO:0000313" key="7">
    <source>
        <dbReference type="Proteomes" id="UP000017746"/>
    </source>
</evidence>
<dbReference type="GO" id="GO:0003700">
    <property type="term" value="F:DNA-binding transcription factor activity"/>
    <property type="evidence" value="ECO:0007669"/>
    <property type="project" value="TreeGrafter"/>
</dbReference>
<dbReference type="InterPro" id="IPR009057">
    <property type="entry name" value="Homeodomain-like_sf"/>
</dbReference>
<dbReference type="eggNOG" id="COG1309">
    <property type="taxonomic scope" value="Bacteria"/>
</dbReference>
<proteinExistence type="predicted"/>
<dbReference type="Gene3D" id="1.10.357.10">
    <property type="entry name" value="Tetracycline Repressor, domain 2"/>
    <property type="match status" value="1"/>
</dbReference>
<dbReference type="Proteomes" id="UP000017746">
    <property type="component" value="Chromosome"/>
</dbReference>
<dbReference type="STRING" id="1246995.AFR_13490"/>
<dbReference type="Pfam" id="PF13305">
    <property type="entry name" value="TetR_C_33"/>
    <property type="match status" value="1"/>
</dbReference>